<proteinExistence type="predicted"/>
<gene>
    <name evidence="9" type="ORF">HERILL_LOCUS11837</name>
</gene>
<evidence type="ECO:0000256" key="1">
    <source>
        <dbReference type="ARBA" id="ARBA00004123"/>
    </source>
</evidence>
<dbReference type="Pfam" id="PF00046">
    <property type="entry name" value="Homeodomain"/>
    <property type="match status" value="2"/>
</dbReference>
<dbReference type="InterPro" id="IPR009057">
    <property type="entry name" value="Homeodomain-like_sf"/>
</dbReference>
<protein>
    <recommendedName>
        <fullName evidence="8">Homeobox domain-containing protein</fullName>
    </recommendedName>
</protein>
<dbReference type="PROSITE" id="PS50071">
    <property type="entry name" value="HOMEOBOX_2"/>
    <property type="match status" value="2"/>
</dbReference>
<dbReference type="GO" id="GO:0000978">
    <property type="term" value="F:RNA polymerase II cis-regulatory region sequence-specific DNA binding"/>
    <property type="evidence" value="ECO:0007669"/>
    <property type="project" value="TreeGrafter"/>
</dbReference>
<feature type="domain" description="Homeobox" evidence="8">
    <location>
        <begin position="62"/>
        <end position="122"/>
    </location>
</feature>
<dbReference type="EMBL" id="LR899012">
    <property type="protein sequence ID" value="CAD7089275.1"/>
    <property type="molecule type" value="Genomic_DNA"/>
</dbReference>
<dbReference type="SMART" id="SM00389">
    <property type="entry name" value="HOX"/>
    <property type="match status" value="2"/>
</dbReference>
<dbReference type="InterPro" id="IPR017970">
    <property type="entry name" value="Homeobox_CS"/>
</dbReference>
<feature type="domain" description="Homeobox" evidence="8">
    <location>
        <begin position="1"/>
        <end position="59"/>
    </location>
</feature>
<evidence type="ECO:0000256" key="3">
    <source>
        <dbReference type="ARBA" id="ARBA00023155"/>
    </source>
</evidence>
<feature type="compositionally biased region" description="Basic and acidic residues" evidence="7">
    <location>
        <begin position="119"/>
        <end position="132"/>
    </location>
</feature>
<dbReference type="AlphaFoldDB" id="A0A7R8UY42"/>
<evidence type="ECO:0000256" key="6">
    <source>
        <dbReference type="RuleBase" id="RU000682"/>
    </source>
</evidence>
<feature type="DNA-binding region" description="Homeobox" evidence="5">
    <location>
        <begin position="3"/>
        <end position="60"/>
    </location>
</feature>
<evidence type="ECO:0000313" key="10">
    <source>
        <dbReference type="Proteomes" id="UP000594454"/>
    </source>
</evidence>
<keyword evidence="2 5" id="KW-0238">DNA-binding</keyword>
<dbReference type="PROSITE" id="PS00027">
    <property type="entry name" value="HOMEOBOX_1"/>
    <property type="match status" value="1"/>
</dbReference>
<evidence type="ECO:0000256" key="4">
    <source>
        <dbReference type="ARBA" id="ARBA00023242"/>
    </source>
</evidence>
<keyword evidence="3 5" id="KW-0371">Homeobox</keyword>
<dbReference type="Gene3D" id="1.10.10.60">
    <property type="entry name" value="Homeodomain-like"/>
    <property type="match status" value="2"/>
</dbReference>
<dbReference type="PANTHER" id="PTHR24324">
    <property type="entry name" value="HOMEOBOX PROTEIN HHEX"/>
    <property type="match status" value="1"/>
</dbReference>
<keyword evidence="10" id="KW-1185">Reference proteome</keyword>
<evidence type="ECO:0000256" key="2">
    <source>
        <dbReference type="ARBA" id="ARBA00023125"/>
    </source>
</evidence>
<dbReference type="GO" id="GO:0005634">
    <property type="term" value="C:nucleus"/>
    <property type="evidence" value="ECO:0007669"/>
    <property type="project" value="UniProtKB-SubCell"/>
</dbReference>
<evidence type="ECO:0000256" key="7">
    <source>
        <dbReference type="SAM" id="MobiDB-lite"/>
    </source>
</evidence>
<dbReference type="CDD" id="cd00086">
    <property type="entry name" value="homeodomain"/>
    <property type="match status" value="2"/>
</dbReference>
<comment type="subcellular location">
    <subcellularLocation>
        <location evidence="1 5 6">Nucleus</location>
    </subcellularLocation>
</comment>
<evidence type="ECO:0000313" key="9">
    <source>
        <dbReference type="EMBL" id="CAD7089275.1"/>
    </source>
</evidence>
<dbReference type="InterPro" id="IPR051000">
    <property type="entry name" value="Homeobox_DNA-bind_prot"/>
</dbReference>
<reference evidence="9 10" key="1">
    <citation type="submission" date="2020-11" db="EMBL/GenBank/DDBJ databases">
        <authorList>
            <person name="Wallbank WR R."/>
            <person name="Pardo Diaz C."/>
            <person name="Kozak K."/>
            <person name="Martin S."/>
            <person name="Jiggins C."/>
            <person name="Moest M."/>
            <person name="Warren A I."/>
            <person name="Generalovic N T."/>
            <person name="Byers J.R.P. K."/>
            <person name="Montejo-Kovacevich G."/>
            <person name="Yen C E."/>
        </authorList>
    </citation>
    <scope>NUCLEOTIDE SEQUENCE [LARGE SCALE GENOMIC DNA]</scope>
</reference>
<dbReference type="GO" id="GO:0000981">
    <property type="term" value="F:DNA-binding transcription factor activity, RNA polymerase II-specific"/>
    <property type="evidence" value="ECO:0007669"/>
    <property type="project" value="InterPro"/>
</dbReference>
<dbReference type="SUPFAM" id="SSF46689">
    <property type="entry name" value="Homeodomain-like"/>
    <property type="match status" value="2"/>
</dbReference>
<evidence type="ECO:0000259" key="8">
    <source>
        <dbReference type="PROSITE" id="PS50071"/>
    </source>
</evidence>
<name>A0A7R8UY42_HERIL</name>
<dbReference type="GO" id="GO:0030154">
    <property type="term" value="P:cell differentiation"/>
    <property type="evidence" value="ECO:0007669"/>
    <property type="project" value="TreeGrafter"/>
</dbReference>
<keyword evidence="4 5" id="KW-0539">Nucleus</keyword>
<dbReference type="InParanoid" id="A0A7R8UY42"/>
<accession>A0A7R8UY42</accession>
<organism evidence="9 10">
    <name type="scientific">Hermetia illucens</name>
    <name type="common">Black soldier fly</name>
    <dbReference type="NCBI Taxonomy" id="343691"/>
    <lineage>
        <taxon>Eukaryota</taxon>
        <taxon>Metazoa</taxon>
        <taxon>Ecdysozoa</taxon>
        <taxon>Arthropoda</taxon>
        <taxon>Hexapoda</taxon>
        <taxon>Insecta</taxon>
        <taxon>Pterygota</taxon>
        <taxon>Neoptera</taxon>
        <taxon>Endopterygota</taxon>
        <taxon>Diptera</taxon>
        <taxon>Brachycera</taxon>
        <taxon>Stratiomyomorpha</taxon>
        <taxon>Stratiomyidae</taxon>
        <taxon>Hermetiinae</taxon>
        <taxon>Hermetia</taxon>
    </lineage>
</organism>
<dbReference type="InterPro" id="IPR001356">
    <property type="entry name" value="HD"/>
</dbReference>
<feature type="DNA-binding region" description="Homeobox" evidence="5">
    <location>
        <begin position="64"/>
        <end position="123"/>
    </location>
</feature>
<feature type="region of interest" description="Disordered" evidence="7">
    <location>
        <begin position="119"/>
        <end position="162"/>
    </location>
</feature>
<dbReference type="Proteomes" id="UP000594454">
    <property type="component" value="Chromosome 4"/>
</dbReference>
<dbReference type="PANTHER" id="PTHR24324:SF9">
    <property type="entry name" value="HOMEOBOX DOMAIN-CONTAINING PROTEIN"/>
    <property type="match status" value="1"/>
</dbReference>
<feature type="compositionally biased region" description="Basic and acidic residues" evidence="7">
    <location>
        <begin position="143"/>
        <end position="162"/>
    </location>
</feature>
<evidence type="ECO:0000256" key="5">
    <source>
        <dbReference type="PROSITE-ProRule" id="PRU00108"/>
    </source>
</evidence>
<sequence length="725" mass="82007">MASSRLRFLEEETLILEDKYQQNPRPTSAECKILAERFNVTSEKVRVWFKNRRAKALKKPDNNKRRPRVYINSRLATILEEAYMNVSIPDRQLREDLSLKTGLSAVQVKVWFQNRRAKDKKDSTFDQRRNIEVDTLETQPGDSDYHKGDDKQNGGSSIEDRRTCSEPCNVAQVQANGKVTEQSDYVPTNTTPYVSPQQEALAGSHSMLIQPKYYQQSAAHTTHYALQQPPSYCGQPSTIQNYGTPTVPVQSHTNYQYGQQGYNGQHRDVAAWQGGYHNYSIEPQFRYYNAPIAGVHYNPSNAALNSGDNNYNFYYNSQSHQHYASPTQSSDNGASMAQHFNDQQSWNYGMSSVQNINGNQIYNLPGQYPMPVGQNDGEILQNMETTEPHSLTNLTGAETDGFHPFTNNPTLDDLDDLLEILDDQTKSEVNITSLSQSEVDNQLHRMENIGGSELLSNGLDIPHDTGMIQSEHNIDPLTQDDPDTLQVQMDEDVARPQNESVPCQFEEEFVQHETNDDQIHPDDRSIPQDKYENANGFELVSSGLHILREIMDGSIMPSEHNVINVTQDSPGVPQHLMEERGANGDESVSFQFLENSNENLVENFQDETCVDQPHLDIKETSRDRYDNGNPIPTLSEDEIYIQRLLGDSAVELSDNTSTTNHREPDSNVIPVLKNVNLSADLLRDGVNFVFELPQPEVGITNTIREIANEDNDDTGLFLDEFLTFK</sequence>